<evidence type="ECO:0000256" key="3">
    <source>
        <dbReference type="ARBA" id="ARBA00047960"/>
    </source>
</evidence>
<dbReference type="PANTHER" id="PTHR11260:SF571">
    <property type="entry name" value="GLUTATHIONE TRANSFERASE"/>
    <property type="match status" value="1"/>
</dbReference>
<evidence type="ECO:0000256" key="2">
    <source>
        <dbReference type="ARBA" id="ARBA00022679"/>
    </source>
</evidence>
<comment type="similarity">
    <text evidence="4">Belongs to the GST superfamily.</text>
</comment>
<dbReference type="Gene3D" id="1.20.1050.10">
    <property type="match status" value="1"/>
</dbReference>
<dbReference type="InterPro" id="IPR036249">
    <property type="entry name" value="Thioredoxin-like_sf"/>
</dbReference>
<dbReference type="PANTHER" id="PTHR11260">
    <property type="entry name" value="GLUTATHIONE S-TRANSFERASE, GST, SUPERFAMILY, GST DOMAIN CONTAINING"/>
    <property type="match status" value="1"/>
</dbReference>
<keyword evidence="2" id="KW-0808">Transferase</keyword>
<dbReference type="InterPro" id="IPR045074">
    <property type="entry name" value="GST_C_Tau"/>
</dbReference>
<dbReference type="InterPro" id="IPR004046">
    <property type="entry name" value="GST_C"/>
</dbReference>
<evidence type="ECO:0000313" key="8">
    <source>
        <dbReference type="Proteomes" id="UP001152561"/>
    </source>
</evidence>
<name>A0A9Q1MVE2_9SOLA</name>
<comment type="catalytic activity">
    <reaction evidence="3">
        <text>RX + glutathione = an S-substituted glutathione + a halide anion + H(+)</text>
        <dbReference type="Rhea" id="RHEA:16437"/>
        <dbReference type="ChEBI" id="CHEBI:15378"/>
        <dbReference type="ChEBI" id="CHEBI:16042"/>
        <dbReference type="ChEBI" id="CHEBI:17792"/>
        <dbReference type="ChEBI" id="CHEBI:57925"/>
        <dbReference type="ChEBI" id="CHEBI:90779"/>
        <dbReference type="EC" id="2.5.1.18"/>
    </reaction>
</comment>
<evidence type="ECO:0000313" key="7">
    <source>
        <dbReference type="EMBL" id="KAJ8569889.1"/>
    </source>
</evidence>
<dbReference type="Gene3D" id="3.40.30.10">
    <property type="entry name" value="Glutaredoxin"/>
    <property type="match status" value="1"/>
</dbReference>
<dbReference type="GO" id="GO:0004364">
    <property type="term" value="F:glutathione transferase activity"/>
    <property type="evidence" value="ECO:0007669"/>
    <property type="project" value="UniProtKB-EC"/>
</dbReference>
<comment type="caution">
    <text evidence="7">The sequence shown here is derived from an EMBL/GenBank/DDBJ whole genome shotgun (WGS) entry which is preliminary data.</text>
</comment>
<dbReference type="InterPro" id="IPR036282">
    <property type="entry name" value="Glutathione-S-Trfase_C_sf"/>
</dbReference>
<gene>
    <name evidence="7" type="ORF">K7X08_006466</name>
</gene>
<dbReference type="Proteomes" id="UP001152561">
    <property type="component" value="Unassembled WGS sequence"/>
</dbReference>
<protein>
    <recommendedName>
        <fullName evidence="1">glutathione transferase</fullName>
        <ecNumber evidence="1">2.5.1.18</ecNumber>
    </recommendedName>
</protein>
<evidence type="ECO:0000259" key="5">
    <source>
        <dbReference type="PROSITE" id="PS50404"/>
    </source>
</evidence>
<evidence type="ECO:0000256" key="4">
    <source>
        <dbReference type="RuleBase" id="RU003494"/>
    </source>
</evidence>
<dbReference type="PROSITE" id="PS50404">
    <property type="entry name" value="GST_NTER"/>
    <property type="match status" value="1"/>
</dbReference>
<dbReference type="PROSITE" id="PS50405">
    <property type="entry name" value="GST_CTER"/>
    <property type="match status" value="1"/>
</dbReference>
<dbReference type="SUPFAM" id="SSF47616">
    <property type="entry name" value="GST C-terminal domain-like"/>
    <property type="match status" value="1"/>
</dbReference>
<accession>A0A9Q1MVE2</accession>
<dbReference type="InterPro" id="IPR045073">
    <property type="entry name" value="Omega/Tau-like"/>
</dbReference>
<dbReference type="CDD" id="cd03185">
    <property type="entry name" value="GST_C_Tau"/>
    <property type="match status" value="1"/>
</dbReference>
<dbReference type="OrthoDB" id="202840at2759"/>
<dbReference type="SUPFAM" id="SSF52833">
    <property type="entry name" value="Thioredoxin-like"/>
    <property type="match status" value="1"/>
</dbReference>
<keyword evidence="8" id="KW-1185">Reference proteome</keyword>
<dbReference type="EC" id="2.5.1.18" evidence="1"/>
<dbReference type="Pfam" id="PF02798">
    <property type="entry name" value="GST_N"/>
    <property type="match status" value="1"/>
</dbReference>
<sequence>MAENDLKLLSAWPSPYVMRPLLIHDGKPICESLIIVEYIDENWNSGLFILLSDPYDRAIARFWATYIDDKWLTLMSELGKAQGEEAKAEVQEKLQEALVPLEEAFVKCGKGKTFFGGDNIGYIDIAFGVHFGLDKGNKIYVRS</sequence>
<dbReference type="AlphaFoldDB" id="A0A9Q1MVE2"/>
<dbReference type="GO" id="GO:0005737">
    <property type="term" value="C:cytoplasm"/>
    <property type="evidence" value="ECO:0007669"/>
    <property type="project" value="TreeGrafter"/>
</dbReference>
<dbReference type="InterPro" id="IPR010987">
    <property type="entry name" value="Glutathione-S-Trfase_C-like"/>
</dbReference>
<reference evidence="8" key="1">
    <citation type="journal article" date="2023" name="Proc. Natl. Acad. Sci. U.S.A.">
        <title>Genomic and structural basis for evolution of tropane alkaloid biosynthesis.</title>
        <authorList>
            <person name="Wanga Y.-J."/>
            <person name="Taina T."/>
            <person name="Yua J.-Y."/>
            <person name="Lia J."/>
            <person name="Xua B."/>
            <person name="Chenc J."/>
            <person name="D'Auriad J.C."/>
            <person name="Huanga J.-P."/>
            <person name="Huanga S.-X."/>
        </authorList>
    </citation>
    <scope>NUCLEOTIDE SEQUENCE [LARGE SCALE GENOMIC DNA]</scope>
    <source>
        <strain evidence="8">cv. KIB-2019</strain>
    </source>
</reference>
<feature type="domain" description="GST C-terminal" evidence="6">
    <location>
        <begin position="53"/>
        <end position="143"/>
    </location>
</feature>
<feature type="domain" description="GST N-terminal" evidence="5">
    <location>
        <begin position="1"/>
        <end position="47"/>
    </location>
</feature>
<dbReference type="EMBL" id="JAJAGQ010000002">
    <property type="protein sequence ID" value="KAJ8569889.1"/>
    <property type="molecule type" value="Genomic_DNA"/>
</dbReference>
<dbReference type="Pfam" id="PF00043">
    <property type="entry name" value="GST_C"/>
    <property type="match status" value="1"/>
</dbReference>
<proteinExistence type="inferred from homology"/>
<organism evidence="7 8">
    <name type="scientific">Anisodus acutangulus</name>
    <dbReference type="NCBI Taxonomy" id="402998"/>
    <lineage>
        <taxon>Eukaryota</taxon>
        <taxon>Viridiplantae</taxon>
        <taxon>Streptophyta</taxon>
        <taxon>Embryophyta</taxon>
        <taxon>Tracheophyta</taxon>
        <taxon>Spermatophyta</taxon>
        <taxon>Magnoliopsida</taxon>
        <taxon>eudicotyledons</taxon>
        <taxon>Gunneridae</taxon>
        <taxon>Pentapetalae</taxon>
        <taxon>asterids</taxon>
        <taxon>lamiids</taxon>
        <taxon>Solanales</taxon>
        <taxon>Solanaceae</taxon>
        <taxon>Solanoideae</taxon>
        <taxon>Hyoscyameae</taxon>
        <taxon>Anisodus</taxon>
    </lineage>
</organism>
<dbReference type="GO" id="GO:0006749">
    <property type="term" value="P:glutathione metabolic process"/>
    <property type="evidence" value="ECO:0007669"/>
    <property type="project" value="InterPro"/>
</dbReference>
<evidence type="ECO:0000259" key="6">
    <source>
        <dbReference type="PROSITE" id="PS50405"/>
    </source>
</evidence>
<evidence type="ECO:0000256" key="1">
    <source>
        <dbReference type="ARBA" id="ARBA00012452"/>
    </source>
</evidence>
<dbReference type="InterPro" id="IPR004045">
    <property type="entry name" value="Glutathione_S-Trfase_N"/>
</dbReference>